<accession>A0ABV9DSY2</accession>
<name>A0ABV9DSY2_9ACTN</name>
<dbReference type="PANTHER" id="PTHR35526">
    <property type="entry name" value="ANTI-SIGMA-F FACTOR RSBW-RELATED"/>
    <property type="match status" value="1"/>
</dbReference>
<evidence type="ECO:0000313" key="3">
    <source>
        <dbReference type="EMBL" id="MFC4562004.1"/>
    </source>
</evidence>
<dbReference type="InterPro" id="IPR050267">
    <property type="entry name" value="Anti-sigma-factor_SerPK"/>
</dbReference>
<dbReference type="RefSeq" id="WP_378572813.1">
    <property type="nucleotide sequence ID" value="NZ_JBHSFQ010000006.1"/>
</dbReference>
<dbReference type="Proteomes" id="UP001595923">
    <property type="component" value="Unassembled WGS sequence"/>
</dbReference>
<comment type="caution">
    <text evidence="3">The sequence shown here is derived from an EMBL/GenBank/DDBJ whole genome shotgun (WGS) entry which is preliminary data.</text>
</comment>
<reference evidence="4" key="1">
    <citation type="journal article" date="2019" name="Int. J. Syst. Evol. Microbiol.">
        <title>The Global Catalogue of Microorganisms (GCM) 10K type strain sequencing project: providing services to taxonomists for standard genome sequencing and annotation.</title>
        <authorList>
            <consortium name="The Broad Institute Genomics Platform"/>
            <consortium name="The Broad Institute Genome Sequencing Center for Infectious Disease"/>
            <person name="Wu L."/>
            <person name="Ma J."/>
        </authorList>
    </citation>
    <scope>NUCLEOTIDE SEQUENCE [LARGE SCALE GENOMIC DNA]</scope>
    <source>
        <strain evidence="4">XZYJ18</strain>
    </source>
</reference>
<dbReference type="InterPro" id="IPR003594">
    <property type="entry name" value="HATPase_dom"/>
</dbReference>
<keyword evidence="4" id="KW-1185">Reference proteome</keyword>
<sequence length="169" mass="18510">MTQVIPRPTLVQPGWGWGPAADVVALPGTPESPGRLRTWVAERLRTCGRPYAQREDLADALRLVASELASNAIAHSASGQEGAYFITTVHFPHDTIGLRVMDQGPHPERPTRPQEPPHILSDADLLTAEHGRGLALIAVHSRRYGWTEPPGHPVYSVWVELELDPEEAA</sequence>
<keyword evidence="3" id="KW-0547">Nucleotide-binding</keyword>
<keyword evidence="3" id="KW-0067">ATP-binding</keyword>
<dbReference type="CDD" id="cd16936">
    <property type="entry name" value="HATPase_RsbW-like"/>
    <property type="match status" value="1"/>
</dbReference>
<keyword evidence="1" id="KW-0723">Serine/threonine-protein kinase</keyword>
<evidence type="ECO:0000313" key="4">
    <source>
        <dbReference type="Proteomes" id="UP001595923"/>
    </source>
</evidence>
<dbReference type="GO" id="GO:0005524">
    <property type="term" value="F:ATP binding"/>
    <property type="evidence" value="ECO:0007669"/>
    <property type="project" value="UniProtKB-KW"/>
</dbReference>
<gene>
    <name evidence="3" type="ORF">ACFO4E_09070</name>
</gene>
<evidence type="ECO:0000256" key="1">
    <source>
        <dbReference type="ARBA" id="ARBA00022527"/>
    </source>
</evidence>
<dbReference type="SUPFAM" id="SSF55874">
    <property type="entry name" value="ATPase domain of HSP90 chaperone/DNA topoisomerase II/histidine kinase"/>
    <property type="match status" value="1"/>
</dbReference>
<protein>
    <submittedName>
        <fullName evidence="3">ATP-binding protein</fullName>
    </submittedName>
</protein>
<keyword evidence="1" id="KW-0808">Transferase</keyword>
<dbReference type="EMBL" id="JBHSFQ010000006">
    <property type="protein sequence ID" value="MFC4562004.1"/>
    <property type="molecule type" value="Genomic_DNA"/>
</dbReference>
<organism evidence="3 4">
    <name type="scientific">Nocardiopsis mangrovi</name>
    <dbReference type="NCBI Taxonomy" id="1179818"/>
    <lineage>
        <taxon>Bacteria</taxon>
        <taxon>Bacillati</taxon>
        <taxon>Actinomycetota</taxon>
        <taxon>Actinomycetes</taxon>
        <taxon>Streptosporangiales</taxon>
        <taxon>Nocardiopsidaceae</taxon>
        <taxon>Nocardiopsis</taxon>
    </lineage>
</organism>
<dbReference type="Pfam" id="PF13581">
    <property type="entry name" value="HATPase_c_2"/>
    <property type="match status" value="1"/>
</dbReference>
<proteinExistence type="predicted"/>
<dbReference type="InterPro" id="IPR036890">
    <property type="entry name" value="HATPase_C_sf"/>
</dbReference>
<feature type="domain" description="Histidine kinase/HSP90-like ATPase" evidence="2">
    <location>
        <begin position="31"/>
        <end position="139"/>
    </location>
</feature>
<keyword evidence="1" id="KW-0418">Kinase</keyword>
<dbReference type="PANTHER" id="PTHR35526:SF3">
    <property type="entry name" value="ANTI-SIGMA-F FACTOR RSBW"/>
    <property type="match status" value="1"/>
</dbReference>
<evidence type="ECO:0000259" key="2">
    <source>
        <dbReference type="Pfam" id="PF13581"/>
    </source>
</evidence>
<dbReference type="Gene3D" id="3.30.565.10">
    <property type="entry name" value="Histidine kinase-like ATPase, C-terminal domain"/>
    <property type="match status" value="1"/>
</dbReference>